<sequence length="435" mass="50402">MENIDILQKTIDYIEENLKAELNYEEIAGMAGYSTYHFLHVFSDVVGMPLSAYITRRRIKHAIYDIYMGKKLVETALLYGFDTHSGFFKAFKREYGCSPSKYIKTSKVIKPVPVDLKQEAKIMLTQIQIKQILSNWDVDSKLKVDKVYFYSGDVKAWNIGEKYVLTTGTNIVGFRMHSLLAELLSKKGINISCPMKTKDGQDFFQNEDRFYALLNRVEGRYLAPEERYADDRELVGEKYGKAIGKLHCALKELDDKLEVNDSNLYDTVIKWAMPETKRIMEQWNCPLPDSFFEEYKKSFGEVHHMLPKQVIHRNPNPTNVLFNEREVTGFIDFNLSEKNVRIFDPCYCATGILSESGKVSGGYEKWPEILKGIINGYNSICPLTSYEKASILNVIYSIQMIFIAWLNGRDEEKDIAMENRKMLIWIWENSDKIIL</sequence>
<dbReference type="SUPFAM" id="SSF46689">
    <property type="entry name" value="Homeodomain-like"/>
    <property type="match status" value="2"/>
</dbReference>
<evidence type="ECO:0000313" key="5">
    <source>
        <dbReference type="EMBL" id="GLC32566.1"/>
    </source>
</evidence>
<evidence type="ECO:0000313" key="6">
    <source>
        <dbReference type="Proteomes" id="UP001208567"/>
    </source>
</evidence>
<keyword evidence="3" id="KW-0804">Transcription</keyword>
<dbReference type="InterPro" id="IPR018062">
    <property type="entry name" value="HTH_AraC-typ_CS"/>
</dbReference>
<dbReference type="EMBL" id="BRXR01000001">
    <property type="protein sequence ID" value="GLC32566.1"/>
    <property type="molecule type" value="Genomic_DNA"/>
</dbReference>
<dbReference type="RefSeq" id="WP_264851874.1">
    <property type="nucleotide sequence ID" value="NZ_BRXR01000001.1"/>
</dbReference>
<dbReference type="SUPFAM" id="SSF56112">
    <property type="entry name" value="Protein kinase-like (PK-like)"/>
    <property type="match status" value="1"/>
</dbReference>
<protein>
    <recommendedName>
        <fullName evidence="4">HTH araC/xylS-type domain-containing protein</fullName>
    </recommendedName>
</protein>
<evidence type="ECO:0000256" key="3">
    <source>
        <dbReference type="ARBA" id="ARBA00023163"/>
    </source>
</evidence>
<dbReference type="PROSITE" id="PS01124">
    <property type="entry name" value="HTH_ARAC_FAMILY_2"/>
    <property type="match status" value="1"/>
</dbReference>
<gene>
    <name evidence="5" type="ORF">bsdE14_39760</name>
</gene>
<reference evidence="5 6" key="1">
    <citation type="journal article" date="2024" name="Int. J. Syst. Evol. Microbiol.">
        <title>Clostridium omnivorum sp. nov., isolated from anoxic soil under the treatment of reductive soil disinfestation.</title>
        <authorList>
            <person name="Ueki A."/>
            <person name="Tonouchi A."/>
            <person name="Kaku N."/>
            <person name="Honma S."/>
            <person name="Ueki K."/>
        </authorList>
    </citation>
    <scope>NUCLEOTIDE SEQUENCE [LARGE SCALE GENOMIC DNA]</scope>
    <source>
        <strain evidence="5 6">E14</strain>
    </source>
</reference>
<dbReference type="Pfam" id="PF01636">
    <property type="entry name" value="APH"/>
    <property type="match status" value="1"/>
</dbReference>
<comment type="caution">
    <text evidence="5">The sequence shown here is derived from an EMBL/GenBank/DDBJ whole genome shotgun (WGS) entry which is preliminary data.</text>
</comment>
<dbReference type="PROSITE" id="PS00041">
    <property type="entry name" value="HTH_ARAC_FAMILY_1"/>
    <property type="match status" value="1"/>
</dbReference>
<accession>A0ABQ5NBH8</accession>
<keyword evidence="2" id="KW-0238">DNA-binding</keyword>
<evidence type="ECO:0000256" key="1">
    <source>
        <dbReference type="ARBA" id="ARBA00023015"/>
    </source>
</evidence>
<dbReference type="Gene3D" id="1.10.10.60">
    <property type="entry name" value="Homeodomain-like"/>
    <property type="match status" value="2"/>
</dbReference>
<organism evidence="5 6">
    <name type="scientific">Clostridium omnivorum</name>
    <dbReference type="NCBI Taxonomy" id="1604902"/>
    <lineage>
        <taxon>Bacteria</taxon>
        <taxon>Bacillati</taxon>
        <taxon>Bacillota</taxon>
        <taxon>Clostridia</taxon>
        <taxon>Eubacteriales</taxon>
        <taxon>Clostridiaceae</taxon>
        <taxon>Clostridium</taxon>
    </lineage>
</organism>
<evidence type="ECO:0000259" key="4">
    <source>
        <dbReference type="PROSITE" id="PS01124"/>
    </source>
</evidence>
<dbReference type="InterPro" id="IPR050959">
    <property type="entry name" value="MarA-like"/>
</dbReference>
<keyword evidence="6" id="KW-1185">Reference proteome</keyword>
<dbReference type="Pfam" id="PF12833">
    <property type="entry name" value="HTH_18"/>
    <property type="match status" value="1"/>
</dbReference>
<feature type="domain" description="HTH araC/xylS-type" evidence="4">
    <location>
        <begin position="8"/>
        <end position="105"/>
    </location>
</feature>
<dbReference type="InterPro" id="IPR009057">
    <property type="entry name" value="Homeodomain-like_sf"/>
</dbReference>
<dbReference type="PANTHER" id="PTHR47504">
    <property type="entry name" value="RIGHT ORIGIN-BINDING PROTEIN"/>
    <property type="match status" value="1"/>
</dbReference>
<evidence type="ECO:0000256" key="2">
    <source>
        <dbReference type="ARBA" id="ARBA00023125"/>
    </source>
</evidence>
<keyword evidence="1" id="KW-0805">Transcription regulation</keyword>
<name>A0ABQ5NBH8_9CLOT</name>
<proteinExistence type="predicted"/>
<dbReference type="InterPro" id="IPR011009">
    <property type="entry name" value="Kinase-like_dom_sf"/>
</dbReference>
<dbReference type="Gene3D" id="3.90.1200.10">
    <property type="match status" value="1"/>
</dbReference>
<dbReference type="PANTHER" id="PTHR47504:SF5">
    <property type="entry name" value="RIGHT ORIGIN-BINDING PROTEIN"/>
    <property type="match status" value="1"/>
</dbReference>
<dbReference type="InterPro" id="IPR002575">
    <property type="entry name" value="Aminoglycoside_PTrfase"/>
</dbReference>
<dbReference type="InterPro" id="IPR018060">
    <property type="entry name" value="HTH_AraC"/>
</dbReference>
<dbReference type="SMART" id="SM00342">
    <property type="entry name" value="HTH_ARAC"/>
    <property type="match status" value="1"/>
</dbReference>
<dbReference type="Proteomes" id="UP001208567">
    <property type="component" value="Unassembled WGS sequence"/>
</dbReference>